<dbReference type="Proteomes" id="UP001279734">
    <property type="component" value="Unassembled WGS sequence"/>
</dbReference>
<evidence type="ECO:0000313" key="3">
    <source>
        <dbReference type="EMBL" id="GMG99858.1"/>
    </source>
</evidence>
<organism evidence="3 4">
    <name type="scientific">Nepenthes gracilis</name>
    <name type="common">Slender pitcher plant</name>
    <dbReference type="NCBI Taxonomy" id="150966"/>
    <lineage>
        <taxon>Eukaryota</taxon>
        <taxon>Viridiplantae</taxon>
        <taxon>Streptophyta</taxon>
        <taxon>Embryophyta</taxon>
        <taxon>Tracheophyta</taxon>
        <taxon>Spermatophyta</taxon>
        <taxon>Magnoliopsida</taxon>
        <taxon>eudicotyledons</taxon>
        <taxon>Gunneridae</taxon>
        <taxon>Pentapetalae</taxon>
        <taxon>Caryophyllales</taxon>
        <taxon>Nepenthaceae</taxon>
        <taxon>Nepenthes</taxon>
    </lineage>
</organism>
<feature type="compositionally biased region" description="Low complexity" evidence="2">
    <location>
        <begin position="140"/>
        <end position="150"/>
    </location>
</feature>
<dbReference type="EMBL" id="BSYO01000001">
    <property type="protein sequence ID" value="GMG99858.1"/>
    <property type="molecule type" value="Genomic_DNA"/>
</dbReference>
<feature type="region of interest" description="Disordered" evidence="2">
    <location>
        <begin position="1"/>
        <end position="40"/>
    </location>
</feature>
<keyword evidence="1" id="KW-0175">Coiled coil</keyword>
<feature type="compositionally biased region" description="Polar residues" evidence="2">
    <location>
        <begin position="7"/>
        <end position="25"/>
    </location>
</feature>
<comment type="caution">
    <text evidence="3">The sequence shown here is derived from an EMBL/GenBank/DDBJ whole genome shotgun (WGS) entry which is preliminary data.</text>
</comment>
<evidence type="ECO:0000256" key="2">
    <source>
        <dbReference type="SAM" id="MobiDB-lite"/>
    </source>
</evidence>
<dbReference type="AlphaFoldDB" id="A0AAD3P8N0"/>
<accession>A0AAD3P8N0</accession>
<name>A0AAD3P8N0_NEPGR</name>
<proteinExistence type="predicted"/>
<sequence>MKKSAEKSVSPSIDLTPTTQAQGTEETADPTFDAPMPDKNIGSEVAIFSGLTPLSEIHNEPSSEQISNVLVVDDSSRSAHISDRIQRAASEAPIENPLISSSAVDEIRTVVADPPRPGKEINIPEVPVSTVGVRAEWMNTPTSSHPSPGSHADRPNTSASRIPLNEISLRARFIQDERLNEIMRIGIHQRRLWIGQLQREVQTLSQNRVDPMVFEEMRNKMEAATVEAQQYKDRNIILEADLQKARDEIQSMSFNLSESQKELGSAQQEIANLNSEMLTRFRPEEIGSALVARFQEVQIHNMVIRYDRILNALKPYIGS</sequence>
<evidence type="ECO:0000313" key="4">
    <source>
        <dbReference type="Proteomes" id="UP001279734"/>
    </source>
</evidence>
<gene>
    <name evidence="3" type="ORF">Nepgr_001698</name>
</gene>
<feature type="coiled-coil region" evidence="1">
    <location>
        <begin position="214"/>
        <end position="276"/>
    </location>
</feature>
<keyword evidence="4" id="KW-1185">Reference proteome</keyword>
<protein>
    <submittedName>
        <fullName evidence="3">Uncharacterized protein</fullName>
    </submittedName>
</protein>
<feature type="region of interest" description="Disordered" evidence="2">
    <location>
        <begin position="138"/>
        <end position="160"/>
    </location>
</feature>
<reference evidence="3" key="1">
    <citation type="submission" date="2023-05" db="EMBL/GenBank/DDBJ databases">
        <title>Nepenthes gracilis genome sequencing.</title>
        <authorList>
            <person name="Fukushima K."/>
        </authorList>
    </citation>
    <scope>NUCLEOTIDE SEQUENCE</scope>
    <source>
        <strain evidence="3">SING2019-196</strain>
    </source>
</reference>
<evidence type="ECO:0000256" key="1">
    <source>
        <dbReference type="SAM" id="Coils"/>
    </source>
</evidence>